<gene>
    <name evidence="1" type="ORF">CLV71_116104</name>
</gene>
<proteinExistence type="predicted"/>
<comment type="caution">
    <text evidence="1">The sequence shown here is derived from an EMBL/GenBank/DDBJ whole genome shotgun (WGS) entry which is preliminary data.</text>
</comment>
<sequence length="145" mass="15872">MAEVALRDGLDPKHPERVVLAVAIDPEGSAGERAVAVMGDYCFPDEEQGLGHILATDGFTECHLDDGVVTVDIMLYPSPARADPRIDEADFPDRSTREPLAIRVLRVTGTTTRHELPEETLVYLTPLTNLTEDDEPLVFAPAPEH</sequence>
<name>A0A4R7V2U2_9PSEU</name>
<dbReference type="OrthoDB" id="3532784at2"/>
<evidence type="ECO:0000313" key="2">
    <source>
        <dbReference type="Proteomes" id="UP000294927"/>
    </source>
</evidence>
<keyword evidence="2" id="KW-1185">Reference proteome</keyword>
<accession>A0A4R7V2U2</accession>
<evidence type="ECO:0000313" key="1">
    <source>
        <dbReference type="EMBL" id="TDV43170.1"/>
    </source>
</evidence>
<reference evidence="1 2" key="1">
    <citation type="submission" date="2019-03" db="EMBL/GenBank/DDBJ databases">
        <title>Genomic Encyclopedia of Archaeal and Bacterial Type Strains, Phase II (KMG-II): from individual species to whole genera.</title>
        <authorList>
            <person name="Goeker M."/>
        </authorList>
    </citation>
    <scope>NUCLEOTIDE SEQUENCE [LARGE SCALE GENOMIC DNA]</scope>
    <source>
        <strain evidence="1 2">DSM 45499</strain>
    </source>
</reference>
<dbReference type="AlphaFoldDB" id="A0A4R7V2U2"/>
<dbReference type="EMBL" id="SOCP01000016">
    <property type="protein sequence ID" value="TDV43170.1"/>
    <property type="molecule type" value="Genomic_DNA"/>
</dbReference>
<protein>
    <submittedName>
        <fullName evidence="1">Uncharacterized protein</fullName>
    </submittedName>
</protein>
<dbReference type="RefSeq" id="WP_133907071.1">
    <property type="nucleotide sequence ID" value="NZ_SOCP01000016.1"/>
</dbReference>
<organism evidence="1 2">
    <name type="scientific">Actinophytocola oryzae</name>
    <dbReference type="NCBI Taxonomy" id="502181"/>
    <lineage>
        <taxon>Bacteria</taxon>
        <taxon>Bacillati</taxon>
        <taxon>Actinomycetota</taxon>
        <taxon>Actinomycetes</taxon>
        <taxon>Pseudonocardiales</taxon>
        <taxon>Pseudonocardiaceae</taxon>
    </lineage>
</organism>
<dbReference type="Proteomes" id="UP000294927">
    <property type="component" value="Unassembled WGS sequence"/>
</dbReference>